<dbReference type="EMBL" id="WIGO01000110">
    <property type="protein sequence ID" value="KAF6829263.1"/>
    <property type="molecule type" value="Genomic_DNA"/>
</dbReference>
<feature type="chain" id="PRO_5034781194" evidence="3">
    <location>
        <begin position="22"/>
        <end position="542"/>
    </location>
</feature>
<keyword evidence="6" id="KW-1185">Reference proteome</keyword>
<evidence type="ECO:0000259" key="4">
    <source>
        <dbReference type="PROSITE" id="PS00624"/>
    </source>
</evidence>
<feature type="compositionally biased region" description="Polar residues" evidence="2">
    <location>
        <begin position="387"/>
        <end position="401"/>
    </location>
</feature>
<evidence type="ECO:0000313" key="6">
    <source>
        <dbReference type="Proteomes" id="UP000654918"/>
    </source>
</evidence>
<dbReference type="Proteomes" id="UP000654918">
    <property type="component" value="Unassembled WGS sequence"/>
</dbReference>
<keyword evidence="3" id="KW-0732">Signal</keyword>
<proteinExistence type="inferred from homology"/>
<dbReference type="AlphaFoldDB" id="A0A8H6NDU7"/>
<feature type="region of interest" description="Disordered" evidence="2">
    <location>
        <begin position="385"/>
        <end position="405"/>
    </location>
</feature>
<evidence type="ECO:0000256" key="1">
    <source>
        <dbReference type="ARBA" id="ARBA00010790"/>
    </source>
</evidence>
<protein>
    <submittedName>
        <fullName evidence="5">GMC oxidoreductase</fullName>
    </submittedName>
</protein>
<dbReference type="InterPro" id="IPR012132">
    <property type="entry name" value="GMC_OxRdtase"/>
</dbReference>
<accession>A0A8H6NDU7</accession>
<reference evidence="5" key="1">
    <citation type="journal article" date="2020" name="Phytopathology">
        <title>Genome Sequence Resources of Colletotrichum truncatum, C. plurivorum, C. musicola, and C. sojae: Four Species Pathogenic to Soybean (Glycine max).</title>
        <authorList>
            <person name="Rogerio F."/>
            <person name="Boufleur T.R."/>
            <person name="Ciampi-Guillardi M."/>
            <person name="Sukno S.A."/>
            <person name="Thon M.R."/>
            <person name="Massola Junior N.S."/>
            <person name="Baroncelli R."/>
        </authorList>
    </citation>
    <scope>NUCLEOTIDE SEQUENCE</scope>
    <source>
        <strain evidence="5">LFN00145</strain>
    </source>
</reference>
<organism evidence="5 6">
    <name type="scientific">Colletotrichum plurivorum</name>
    <dbReference type="NCBI Taxonomy" id="2175906"/>
    <lineage>
        <taxon>Eukaryota</taxon>
        <taxon>Fungi</taxon>
        <taxon>Dikarya</taxon>
        <taxon>Ascomycota</taxon>
        <taxon>Pezizomycotina</taxon>
        <taxon>Sordariomycetes</taxon>
        <taxon>Hypocreomycetidae</taxon>
        <taxon>Glomerellales</taxon>
        <taxon>Glomerellaceae</taxon>
        <taxon>Colletotrichum</taxon>
        <taxon>Colletotrichum orchidearum species complex</taxon>
    </lineage>
</organism>
<evidence type="ECO:0000313" key="5">
    <source>
        <dbReference type="EMBL" id="KAF6829263.1"/>
    </source>
</evidence>
<name>A0A8H6NDU7_9PEZI</name>
<dbReference type="PIRSF" id="PIRSF000137">
    <property type="entry name" value="Alcohol_oxidase"/>
    <property type="match status" value="1"/>
</dbReference>
<feature type="signal peptide" evidence="3">
    <location>
        <begin position="1"/>
        <end position="21"/>
    </location>
</feature>
<sequence length="542" mass="59210">MVPRSILPALGAAALLTTAAAHPDETYDYIVIGSGPGGGPLASTFARAGYSTLLLEAGDDMRNNPLTKLATGLTTLPLRDANSWSFWVRDQFASEELELRNNQLTWRFPNGSYWVDNGAEAPAGAELMQVWYPRGATVGGSSVVNAMATFLPNDSEHENMRRIFETIEKNHYLPKGTLGHGFDGHFETNLGDGSQYMDIPGLVDVYKAMVRSLGQDPEKVIEMLGSDPDFLGEDRDTTEGLWGLEFHAKANWERYSILRAFACQEVIVAGGAFNSPQILQLSGIGNGEELEALDIRVIADLPGEGRNLQDNQEYPVIGHTQLNLTAEPNPNEPKEGLGPYMRPGYNSNAMLLKSNHSLNGERDLFLFNRPGAFRGISPQLRLDMSRSARQTQQNRQRSTLRCTREGAETDLGALRDVAEGGRQVMKDAQRPWGPLEPAEPPCSKIACDGRCEDGDGTSDEDWIREQTFGHHPSGTCAIGFQDDRMAVLESGFRAHRVEGLRVVDASVFPRVPGAFPAVATFMISQKASEVVLQDAAAASSQD</sequence>
<dbReference type="SUPFAM" id="SSF51905">
    <property type="entry name" value="FAD/NAD(P)-binding domain"/>
    <property type="match status" value="1"/>
</dbReference>
<dbReference type="InterPro" id="IPR000172">
    <property type="entry name" value="GMC_OxRdtase_N"/>
</dbReference>
<dbReference type="PANTHER" id="PTHR11552:SF80">
    <property type="entry name" value="GMC OXIDOREDUCTASE"/>
    <property type="match status" value="1"/>
</dbReference>
<dbReference type="Pfam" id="PF05199">
    <property type="entry name" value="GMC_oxred_C"/>
    <property type="match status" value="1"/>
</dbReference>
<comment type="similarity">
    <text evidence="1">Belongs to the GMC oxidoreductase family.</text>
</comment>
<dbReference type="GO" id="GO:0016614">
    <property type="term" value="F:oxidoreductase activity, acting on CH-OH group of donors"/>
    <property type="evidence" value="ECO:0007669"/>
    <property type="project" value="InterPro"/>
</dbReference>
<evidence type="ECO:0000256" key="2">
    <source>
        <dbReference type="SAM" id="MobiDB-lite"/>
    </source>
</evidence>
<dbReference type="GO" id="GO:0050660">
    <property type="term" value="F:flavin adenine dinucleotide binding"/>
    <property type="evidence" value="ECO:0007669"/>
    <property type="project" value="InterPro"/>
</dbReference>
<feature type="domain" description="Glucose-methanol-choline oxidoreductase N-terminal" evidence="4">
    <location>
        <begin position="271"/>
        <end position="285"/>
    </location>
</feature>
<evidence type="ECO:0000256" key="3">
    <source>
        <dbReference type="SAM" id="SignalP"/>
    </source>
</evidence>
<dbReference type="PANTHER" id="PTHR11552">
    <property type="entry name" value="GLUCOSE-METHANOL-CHOLINE GMC OXIDOREDUCTASE"/>
    <property type="match status" value="1"/>
</dbReference>
<dbReference type="Gene3D" id="3.50.50.60">
    <property type="entry name" value="FAD/NAD(P)-binding domain"/>
    <property type="match status" value="2"/>
</dbReference>
<comment type="caution">
    <text evidence="5">The sequence shown here is derived from an EMBL/GenBank/DDBJ whole genome shotgun (WGS) entry which is preliminary data.</text>
</comment>
<dbReference type="PROSITE" id="PS00624">
    <property type="entry name" value="GMC_OXRED_2"/>
    <property type="match status" value="1"/>
</dbReference>
<gene>
    <name evidence="5" type="ORF">CPLU01_08027</name>
</gene>
<dbReference type="InterPro" id="IPR036188">
    <property type="entry name" value="FAD/NAD-bd_sf"/>
</dbReference>
<dbReference type="Pfam" id="PF00732">
    <property type="entry name" value="GMC_oxred_N"/>
    <property type="match status" value="1"/>
</dbReference>
<dbReference type="InterPro" id="IPR007867">
    <property type="entry name" value="GMC_OxRtase_C"/>
</dbReference>